<keyword evidence="1" id="KW-0732">Signal</keyword>
<dbReference type="EMBL" id="CP046400">
    <property type="protein sequence ID" value="QGY41300.1"/>
    <property type="molecule type" value="Genomic_DNA"/>
</dbReference>
<dbReference type="Proteomes" id="UP000428328">
    <property type="component" value="Chromosome"/>
</dbReference>
<name>A0A6I6JJV3_9BACT</name>
<accession>A0A6I6JJV3</accession>
<sequence>MRTLRYVILAAVLFCLLSGVAGAGEVQVFKPADEEVSTMELRQRAMAEGFALAVLQEAQTMLGTPLDEARGEAFKQYMLTQARQYIQGYKILSSKVSGEGVALALDVRVNRKLLREGLKSMGLFAAEAGPLTASISWPEGVPEETVVGLQQLMTLTGIRQGVDVLPSFTLEPGPKDAFKARLEMDKQEFVAIDKDLRVLWFKLWSKYFNRDEGTVARSGVQTLSVDGWFAPDAVLEFDGVLRAWESAVQEARLVELDMQPSGVGGVWEVRLLNASRLDSLLKSYLPQRGLTYRLSEKDSK</sequence>
<feature type="signal peptide" evidence="1">
    <location>
        <begin position="1"/>
        <end position="23"/>
    </location>
</feature>
<protein>
    <recommendedName>
        <fullName evidence="4">Lipoprotein</fullName>
    </recommendedName>
</protein>
<evidence type="ECO:0000313" key="3">
    <source>
        <dbReference type="Proteomes" id="UP000428328"/>
    </source>
</evidence>
<evidence type="ECO:0000256" key="1">
    <source>
        <dbReference type="SAM" id="SignalP"/>
    </source>
</evidence>
<evidence type="ECO:0000313" key="2">
    <source>
        <dbReference type="EMBL" id="QGY41300.1"/>
    </source>
</evidence>
<reference evidence="2 3" key="1">
    <citation type="submission" date="2019-11" db="EMBL/GenBank/DDBJ databases">
        <authorList>
            <person name="Zheng R.K."/>
            <person name="Sun C.M."/>
        </authorList>
    </citation>
    <scope>NUCLEOTIDE SEQUENCE [LARGE SCALE GENOMIC DNA]</scope>
    <source>
        <strain evidence="2 3">SRB007</strain>
    </source>
</reference>
<feature type="chain" id="PRO_5026025155" description="Lipoprotein" evidence="1">
    <location>
        <begin position="24"/>
        <end position="300"/>
    </location>
</feature>
<dbReference type="AlphaFoldDB" id="A0A6I6JJV3"/>
<evidence type="ECO:0008006" key="4">
    <source>
        <dbReference type="Google" id="ProtNLM"/>
    </source>
</evidence>
<gene>
    <name evidence="2" type="ORF">GM415_14580</name>
</gene>
<dbReference type="RefSeq" id="WP_158949428.1">
    <property type="nucleotide sequence ID" value="NZ_CP046400.1"/>
</dbReference>
<proteinExistence type="predicted"/>
<keyword evidence="3" id="KW-1185">Reference proteome</keyword>
<organism evidence="2 3">
    <name type="scientific">Pseudodesulfovibrio cashew</name>
    <dbReference type="NCBI Taxonomy" id="2678688"/>
    <lineage>
        <taxon>Bacteria</taxon>
        <taxon>Pseudomonadati</taxon>
        <taxon>Thermodesulfobacteriota</taxon>
        <taxon>Desulfovibrionia</taxon>
        <taxon>Desulfovibrionales</taxon>
        <taxon>Desulfovibrionaceae</taxon>
    </lineage>
</organism>
<dbReference type="KEGG" id="psel:GM415_14580"/>